<dbReference type="Pfam" id="PF13365">
    <property type="entry name" value="Trypsin_2"/>
    <property type="match status" value="1"/>
</dbReference>
<proteinExistence type="inferred from homology"/>
<dbReference type="OrthoDB" id="4217619at2759"/>
<dbReference type="EMBL" id="CAJNJA010043030">
    <property type="protein sequence ID" value="CAE7789724.1"/>
    <property type="molecule type" value="Genomic_DNA"/>
</dbReference>
<evidence type="ECO:0000256" key="4">
    <source>
        <dbReference type="ARBA" id="ARBA00022825"/>
    </source>
</evidence>
<dbReference type="Gene3D" id="2.30.42.10">
    <property type="match status" value="1"/>
</dbReference>
<evidence type="ECO:0000313" key="7">
    <source>
        <dbReference type="Proteomes" id="UP000601435"/>
    </source>
</evidence>
<dbReference type="Gene3D" id="3.20.190.20">
    <property type="match status" value="1"/>
</dbReference>
<dbReference type="AlphaFoldDB" id="A0A812YQ68"/>
<comment type="caution">
    <text evidence="6">The sequence shown here is derived from an EMBL/GenBank/DDBJ whole genome shotgun (WGS) entry which is preliminary data.</text>
</comment>
<evidence type="ECO:0000256" key="1">
    <source>
        <dbReference type="ARBA" id="ARBA00010541"/>
    </source>
</evidence>
<dbReference type="SMART" id="SM00382">
    <property type="entry name" value="AAA"/>
    <property type="match status" value="1"/>
</dbReference>
<dbReference type="Pfam" id="PF07728">
    <property type="entry name" value="AAA_5"/>
    <property type="match status" value="1"/>
</dbReference>
<dbReference type="InterPro" id="IPR046449">
    <property type="entry name" value="DEGP_PDZ_sf"/>
</dbReference>
<dbReference type="CDD" id="cd00009">
    <property type="entry name" value="AAA"/>
    <property type="match status" value="1"/>
</dbReference>
<dbReference type="PRINTS" id="PR00834">
    <property type="entry name" value="PROTEASES2C"/>
</dbReference>
<accession>A0A812YQ68</accession>
<dbReference type="Proteomes" id="UP000601435">
    <property type="component" value="Unassembled WGS sequence"/>
</dbReference>
<dbReference type="Pfam" id="PF17815">
    <property type="entry name" value="PDZ_3"/>
    <property type="match status" value="1"/>
</dbReference>
<protein>
    <submittedName>
        <fullName evidence="6">DEGP2 protein</fullName>
    </submittedName>
</protein>
<organism evidence="6 7">
    <name type="scientific">Symbiodinium necroappetens</name>
    <dbReference type="NCBI Taxonomy" id="1628268"/>
    <lineage>
        <taxon>Eukaryota</taxon>
        <taxon>Sar</taxon>
        <taxon>Alveolata</taxon>
        <taxon>Dinophyceae</taxon>
        <taxon>Suessiales</taxon>
        <taxon>Symbiodiniaceae</taxon>
        <taxon>Symbiodinium</taxon>
    </lineage>
</organism>
<dbReference type="InterPro" id="IPR041517">
    <property type="entry name" value="DEGP_PDZ"/>
</dbReference>
<dbReference type="InterPro" id="IPR027417">
    <property type="entry name" value="P-loop_NTPase"/>
</dbReference>
<dbReference type="Gene3D" id="2.40.10.120">
    <property type="match status" value="1"/>
</dbReference>
<dbReference type="GO" id="GO:0004252">
    <property type="term" value="F:serine-type endopeptidase activity"/>
    <property type="evidence" value="ECO:0007669"/>
    <property type="project" value="InterPro"/>
</dbReference>
<dbReference type="GO" id="GO:0005524">
    <property type="term" value="F:ATP binding"/>
    <property type="evidence" value="ECO:0007669"/>
    <property type="project" value="InterPro"/>
</dbReference>
<sequence>MANRQELLEKHRRLVRALQQPKAILLEGPPGLGKTATVQALARVSKRRLLRINLSEQTDLLDLLGSDLPMPGSDVAAFRWSDGALLRALKRGDWVLLDEINLAPQATLEGLNALLDHRREVFLPAIGQTVSAHAGFRLFAAQNPVATGGGRKGLPRSFLNRFTRVVLSQLSPQDLRHICEHAHGNALGKEVVDQTVRLVEELQVASQGASEEGGRPFEAHLDFDWNLRDALRLCELLRAKAPLAHHCQASAELLFVSRLRCDTDRDVARRVISRIFPRPAAEREKHFPAAALLRIGCGFGLEEVSPDDQASDVGSRTPVLCLGSHSLQSQPGGLQVGSALLQQRLRAEDLRGFSASEHLRHVSHLTALAGQRDVVHAMAHAVSDELKLPISPKASSGDLLAMGDESDEAMRSTKRHRQNPKDIWGNIGVLLEGTSVVKLFCRELKPNYSMPWTTKRQQSSTSTAFVLCLQERLLLTNRHCVAHASCIEVRKRGDDQKYEAEVLARATDCDLALLTVREEAFWEGATAQTLCNEVPALFSEVVCVGYPTGGDNLSVTKGVVSRVDYEDNPDPWRNRLVIQIDAAVNPGNSGGPALVAGGSCVGVAYESLKDGSTENIGFIIPVSVVQKFLTAWRRLKSAAPVASTESEDVPPVRVTAFGHGRFSAQKLENAGMRRALGLATGQSGLIVKSVDPTTVNAKVLQKGDVLLSLIGVPIGNDGCVPFVCGSSRHDRVPFPYVAIEKFVGEQLEAEIMRAGSKLSITLQLCPQEPLVSVEKEAPWLLDYCIIGGLVFVVLSQQYLRATFGDKWRKERCNGLSEIMDSREREFQDEQVVVLSYVLAHTVNLGFQDVRNARLKAFEVDGVPVRIRNIAHLSNLVEASKEEFLRFELYGRGAGFLPDIIVLERSAVQACEDEILRRNKIPAARKISNSS</sequence>
<dbReference type="SUPFAM" id="SSF50494">
    <property type="entry name" value="Trypsin-like serine proteases"/>
    <property type="match status" value="1"/>
</dbReference>
<dbReference type="InterPro" id="IPR001940">
    <property type="entry name" value="Peptidase_S1C"/>
</dbReference>
<dbReference type="GO" id="GO:0016887">
    <property type="term" value="F:ATP hydrolysis activity"/>
    <property type="evidence" value="ECO:0007669"/>
    <property type="project" value="InterPro"/>
</dbReference>
<dbReference type="Pfam" id="PF17867">
    <property type="entry name" value="AAA_lid_7"/>
    <property type="match status" value="1"/>
</dbReference>
<keyword evidence="4" id="KW-0720">Serine protease</keyword>
<evidence type="ECO:0000256" key="3">
    <source>
        <dbReference type="ARBA" id="ARBA00022801"/>
    </source>
</evidence>
<evidence type="ECO:0000259" key="5">
    <source>
        <dbReference type="SMART" id="SM00382"/>
    </source>
</evidence>
<reference evidence="6" key="1">
    <citation type="submission" date="2021-02" db="EMBL/GenBank/DDBJ databases">
        <authorList>
            <person name="Dougan E. K."/>
            <person name="Rhodes N."/>
            <person name="Thang M."/>
            <person name="Chan C."/>
        </authorList>
    </citation>
    <scope>NUCLEOTIDE SEQUENCE</scope>
</reference>
<keyword evidence="3" id="KW-0378">Hydrolase</keyword>
<evidence type="ECO:0000256" key="2">
    <source>
        <dbReference type="ARBA" id="ARBA00022670"/>
    </source>
</evidence>
<dbReference type="PANTHER" id="PTHR45980:SF18">
    <property type="entry name" value="PROTEASE DO-LIKE 9"/>
    <property type="match status" value="1"/>
</dbReference>
<dbReference type="InterPro" id="IPR009003">
    <property type="entry name" value="Peptidase_S1_PA"/>
</dbReference>
<dbReference type="FunFam" id="3.40.50.300:FF:001384">
    <property type="entry name" value="Midasin"/>
    <property type="match status" value="1"/>
</dbReference>
<keyword evidence="7" id="KW-1185">Reference proteome</keyword>
<dbReference type="Gene3D" id="3.40.50.300">
    <property type="entry name" value="P-loop containing nucleotide triphosphate hydrolases"/>
    <property type="match status" value="1"/>
</dbReference>
<dbReference type="PANTHER" id="PTHR45980">
    <property type="match status" value="1"/>
</dbReference>
<evidence type="ECO:0000313" key="6">
    <source>
        <dbReference type="EMBL" id="CAE7789724.1"/>
    </source>
</evidence>
<comment type="similarity">
    <text evidence="1">Belongs to the peptidase S1C family.</text>
</comment>
<name>A0A812YQ68_9DINO</name>
<gene>
    <name evidence="6" type="primary">DEGP2</name>
    <name evidence="6" type="ORF">SNEC2469_LOCUS23193</name>
</gene>
<dbReference type="InterPro" id="IPR036034">
    <property type="entry name" value="PDZ_sf"/>
</dbReference>
<dbReference type="InterPro" id="IPR003593">
    <property type="entry name" value="AAA+_ATPase"/>
</dbReference>
<keyword evidence="2" id="KW-0645">Protease</keyword>
<feature type="domain" description="AAA+ ATPase" evidence="5">
    <location>
        <begin position="20"/>
        <end position="282"/>
    </location>
</feature>
<dbReference type="InterPro" id="IPR040848">
    <property type="entry name" value="AAA_lid_7"/>
</dbReference>
<dbReference type="GO" id="GO:0006508">
    <property type="term" value="P:proteolysis"/>
    <property type="evidence" value="ECO:0007669"/>
    <property type="project" value="UniProtKB-KW"/>
</dbReference>
<dbReference type="SUPFAM" id="SSF52540">
    <property type="entry name" value="P-loop containing nucleoside triphosphate hydrolases"/>
    <property type="match status" value="1"/>
</dbReference>
<dbReference type="InterPro" id="IPR011704">
    <property type="entry name" value="ATPase_dyneun-rel_AAA"/>
</dbReference>